<evidence type="ECO:0000313" key="3">
    <source>
        <dbReference type="EMBL" id="TMQ95898.1"/>
    </source>
</evidence>
<organism evidence="3 4">
    <name type="scientific">Actinomadura soli</name>
    <dbReference type="NCBI Taxonomy" id="2508997"/>
    <lineage>
        <taxon>Bacteria</taxon>
        <taxon>Bacillati</taxon>
        <taxon>Actinomycetota</taxon>
        <taxon>Actinomycetes</taxon>
        <taxon>Streptosporangiales</taxon>
        <taxon>Thermomonosporaceae</taxon>
        <taxon>Actinomadura</taxon>
    </lineage>
</organism>
<name>A0A5C4JAH5_9ACTN</name>
<reference evidence="3 4" key="1">
    <citation type="submission" date="2019-05" db="EMBL/GenBank/DDBJ databases">
        <title>Draft genome sequence of Actinomadura sp. 14C53.</title>
        <authorList>
            <person name="Saricaoglu S."/>
            <person name="Isik K."/>
        </authorList>
    </citation>
    <scope>NUCLEOTIDE SEQUENCE [LARGE SCALE GENOMIC DNA]</scope>
    <source>
        <strain evidence="3 4">14C53</strain>
    </source>
</reference>
<dbReference type="OrthoDB" id="9806525at2"/>
<dbReference type="GO" id="GO:0016740">
    <property type="term" value="F:transferase activity"/>
    <property type="evidence" value="ECO:0007669"/>
    <property type="project" value="UniProtKB-KW"/>
</dbReference>
<feature type="transmembrane region" description="Helical" evidence="1">
    <location>
        <begin position="315"/>
        <end position="333"/>
    </location>
</feature>
<gene>
    <name evidence="3" type="ORF">ETD83_21915</name>
</gene>
<dbReference type="CDD" id="cd00761">
    <property type="entry name" value="Glyco_tranf_GTA_type"/>
    <property type="match status" value="1"/>
</dbReference>
<dbReference type="Pfam" id="PF00535">
    <property type="entry name" value="Glycos_transf_2"/>
    <property type="match status" value="1"/>
</dbReference>
<keyword evidence="1" id="KW-0812">Transmembrane</keyword>
<keyword evidence="1" id="KW-1133">Transmembrane helix</keyword>
<keyword evidence="3" id="KW-0808">Transferase</keyword>
<feature type="transmembrane region" description="Helical" evidence="1">
    <location>
        <begin position="281"/>
        <end position="303"/>
    </location>
</feature>
<dbReference type="EMBL" id="VCKW01000113">
    <property type="protein sequence ID" value="TMQ95898.1"/>
    <property type="molecule type" value="Genomic_DNA"/>
</dbReference>
<accession>A0A5C4JAH5</accession>
<feature type="transmembrane region" description="Helical" evidence="1">
    <location>
        <begin position="339"/>
        <end position="359"/>
    </location>
</feature>
<dbReference type="PANTHER" id="PTHR43646:SF3">
    <property type="entry name" value="SLR1566 PROTEIN"/>
    <property type="match status" value="1"/>
</dbReference>
<dbReference type="RefSeq" id="WP_138647015.1">
    <property type="nucleotide sequence ID" value="NZ_VCKW01000113.1"/>
</dbReference>
<sequence>MGVLALAALVGWLYLALGHGGFWKTGPSLPPGTDPPEWPDVVAVVPARDEAAVLPETLPTLLEQHYPGDFRVVLVDDGSGDGTAETAERLAGGRAGFRVVRAKERPEGWAGKVWAMSEGVRAAGGPEFLLFTDADIAYAPGTVTGLVRAATSNGGRDLVSRMATLSTRTGWERLLVPAFVYFFAQLYPFRRVTRDGARTAAAAGGCMLVRRAALAHAGGLTAIRGALIDDVALGRLIKRDGGRCRLDLGRDVVSRRPYPHLSDLWTMVARSAYHQLRYSPALLAGTVLTLLLMYAVPPAAALAGLTGLALGGGEAALAATAGLLAWTIMAATYTPMLRFYRLSPLRALALPLVALMYAAMTVDSARRHRAGTGGAWKGRTAP</sequence>
<dbReference type="NCBIfam" id="TIGR03469">
    <property type="entry name" value="HpnB"/>
    <property type="match status" value="1"/>
</dbReference>
<dbReference type="Gene3D" id="3.90.550.10">
    <property type="entry name" value="Spore Coat Polysaccharide Biosynthesis Protein SpsA, Chain A"/>
    <property type="match status" value="1"/>
</dbReference>
<dbReference type="AlphaFoldDB" id="A0A5C4JAH5"/>
<dbReference type="InterPro" id="IPR001173">
    <property type="entry name" value="Glyco_trans_2-like"/>
</dbReference>
<dbReference type="Proteomes" id="UP000309174">
    <property type="component" value="Unassembled WGS sequence"/>
</dbReference>
<dbReference type="InterPro" id="IPR017832">
    <property type="entry name" value="Glyco_trans_2_hopen-assoc_HpnB"/>
</dbReference>
<evidence type="ECO:0000256" key="1">
    <source>
        <dbReference type="SAM" id="Phobius"/>
    </source>
</evidence>
<dbReference type="InterPro" id="IPR029044">
    <property type="entry name" value="Nucleotide-diphossugar_trans"/>
</dbReference>
<dbReference type="SUPFAM" id="SSF53448">
    <property type="entry name" value="Nucleotide-diphospho-sugar transferases"/>
    <property type="match status" value="1"/>
</dbReference>
<keyword evidence="4" id="KW-1185">Reference proteome</keyword>
<evidence type="ECO:0000259" key="2">
    <source>
        <dbReference type="Pfam" id="PF00535"/>
    </source>
</evidence>
<dbReference type="PANTHER" id="PTHR43646">
    <property type="entry name" value="GLYCOSYLTRANSFERASE"/>
    <property type="match status" value="1"/>
</dbReference>
<feature type="domain" description="Glycosyltransferase 2-like" evidence="2">
    <location>
        <begin position="44"/>
        <end position="215"/>
    </location>
</feature>
<keyword evidence="1" id="KW-0472">Membrane</keyword>
<evidence type="ECO:0000313" key="4">
    <source>
        <dbReference type="Proteomes" id="UP000309174"/>
    </source>
</evidence>
<comment type="caution">
    <text evidence="3">The sequence shown here is derived from an EMBL/GenBank/DDBJ whole genome shotgun (WGS) entry which is preliminary data.</text>
</comment>
<protein>
    <submittedName>
        <fullName evidence="3">Glycosyltransferase</fullName>
    </submittedName>
</protein>
<proteinExistence type="predicted"/>